<reference evidence="1" key="1">
    <citation type="submission" date="2025-08" db="UniProtKB">
        <authorList>
            <consortium name="Ensembl"/>
        </authorList>
    </citation>
    <scope>IDENTIFICATION</scope>
</reference>
<dbReference type="GeneTree" id="ENSGT01150000286916"/>
<proteinExistence type="predicted"/>
<protein>
    <submittedName>
        <fullName evidence="1">Uncharacterized protein</fullName>
    </submittedName>
</protein>
<dbReference type="Proteomes" id="UP000694564">
    <property type="component" value="Chromosome 4"/>
</dbReference>
<accession>A0A8D2AQX5</accession>
<organism evidence="1 2">
    <name type="scientific">Sciurus vulgaris</name>
    <name type="common">Eurasian red squirrel</name>
    <dbReference type="NCBI Taxonomy" id="55149"/>
    <lineage>
        <taxon>Eukaryota</taxon>
        <taxon>Metazoa</taxon>
        <taxon>Chordata</taxon>
        <taxon>Craniata</taxon>
        <taxon>Vertebrata</taxon>
        <taxon>Euteleostomi</taxon>
        <taxon>Mammalia</taxon>
        <taxon>Eutheria</taxon>
        <taxon>Euarchontoglires</taxon>
        <taxon>Glires</taxon>
        <taxon>Rodentia</taxon>
        <taxon>Sciuromorpha</taxon>
        <taxon>Sciuridae</taxon>
        <taxon>Sciurinae</taxon>
        <taxon>Sciurini</taxon>
        <taxon>Sciurus</taxon>
    </lineage>
</organism>
<dbReference type="AlphaFoldDB" id="A0A8D2AQX5"/>
<sequence length="97" mass="11372">MQIKTTLRFHLTPIRMKGTLIHCWWGCKLVQPLWKAVWRFLRKLGMDPPFDPAIPLLGLYPKDLKLYRDTATSMFIAAQFTIARLWNQPRCPSLMNG</sequence>
<evidence type="ECO:0000313" key="1">
    <source>
        <dbReference type="Ensembl" id="ENSSVLP00005003500.1"/>
    </source>
</evidence>
<evidence type="ECO:0000313" key="2">
    <source>
        <dbReference type="Proteomes" id="UP000694564"/>
    </source>
</evidence>
<keyword evidence="2" id="KW-1185">Reference proteome</keyword>
<dbReference type="Ensembl" id="ENSSVLT00005003845.1">
    <property type="protein sequence ID" value="ENSSVLP00005003500.1"/>
    <property type="gene ID" value="ENSSVLG00005002796.1"/>
</dbReference>
<name>A0A8D2AQX5_SCIVU</name>
<reference evidence="1" key="2">
    <citation type="submission" date="2025-09" db="UniProtKB">
        <authorList>
            <consortium name="Ensembl"/>
        </authorList>
    </citation>
    <scope>IDENTIFICATION</scope>
</reference>